<proteinExistence type="predicted"/>
<dbReference type="RefSeq" id="WP_046349748.1">
    <property type="nucleotide sequence ID" value="NZ_BBWU01000053.1"/>
</dbReference>
<dbReference type="Proteomes" id="UP000033202">
    <property type="component" value="Unassembled WGS sequence"/>
</dbReference>
<dbReference type="EMBL" id="BBWU01000053">
    <property type="protein sequence ID" value="GAO40979.1"/>
    <property type="molecule type" value="Genomic_DNA"/>
</dbReference>
<gene>
    <name evidence="1" type="ORF">SCH01S_53_00510</name>
</gene>
<reference evidence="1 2" key="1">
    <citation type="submission" date="2015-04" db="EMBL/GenBank/DDBJ databases">
        <title>Whole genome shotgun sequence of Sphingomonas changbaiensis NBRC 104936.</title>
        <authorList>
            <person name="Katano-Makiyama Y."/>
            <person name="Hosoyama A."/>
            <person name="Hashimoto M."/>
            <person name="Noguchi M."/>
            <person name="Tsuchikane K."/>
            <person name="Ohji S."/>
            <person name="Yamazoe A."/>
            <person name="Ichikawa N."/>
            <person name="Kimura A."/>
            <person name="Fujita N."/>
        </authorList>
    </citation>
    <scope>NUCLEOTIDE SEQUENCE [LARGE SCALE GENOMIC DNA]</scope>
    <source>
        <strain evidence="1 2">NBRC 104936</strain>
    </source>
</reference>
<evidence type="ECO:0000313" key="1">
    <source>
        <dbReference type="EMBL" id="GAO40979.1"/>
    </source>
</evidence>
<organism evidence="1 2">
    <name type="scientific">Sphingomonas changbaiensis NBRC 104936</name>
    <dbReference type="NCBI Taxonomy" id="1219043"/>
    <lineage>
        <taxon>Bacteria</taxon>
        <taxon>Pseudomonadati</taxon>
        <taxon>Pseudomonadota</taxon>
        <taxon>Alphaproteobacteria</taxon>
        <taxon>Sphingomonadales</taxon>
        <taxon>Sphingomonadaceae</taxon>
        <taxon>Sphingomonas</taxon>
    </lineage>
</organism>
<evidence type="ECO:0000313" key="2">
    <source>
        <dbReference type="Proteomes" id="UP000033202"/>
    </source>
</evidence>
<sequence>MPDLDRNNIYQLGAFDADEMLHEIVELRTRIMTAWRERGVMLTRDEQRRLLDEIRETCRLLGDLTH</sequence>
<accession>A0A0E9MTU2</accession>
<comment type="caution">
    <text evidence="1">The sequence shown here is derived from an EMBL/GenBank/DDBJ whole genome shotgun (WGS) entry which is preliminary data.</text>
</comment>
<dbReference type="AlphaFoldDB" id="A0A0E9MTU2"/>
<keyword evidence="2" id="KW-1185">Reference proteome</keyword>
<protein>
    <submittedName>
        <fullName evidence="1">Uncharacterized protein</fullName>
    </submittedName>
</protein>
<name>A0A0E9MTU2_9SPHN</name>